<evidence type="ECO:0000259" key="4">
    <source>
        <dbReference type="PROSITE" id="PS50043"/>
    </source>
</evidence>
<dbReference type="CDD" id="cd06170">
    <property type="entry name" value="LuxR_C_like"/>
    <property type="match status" value="1"/>
</dbReference>
<dbReference type="InterPro" id="IPR058245">
    <property type="entry name" value="NreC/VraR/RcsB-like_REC"/>
</dbReference>
<name>I6TJR3_9CYAN</name>
<reference evidence="6" key="1">
    <citation type="journal article" date="2012" name="ISME J.">
        <title>Dinitrogen fixation in a unicellular chlorophyll d-containing cyanobacterium.</title>
        <authorList>
            <person name="Pfreundt U."/>
            <person name="Stal L.J."/>
            <person name="Voss B."/>
            <person name="Hess W.R."/>
        </authorList>
    </citation>
    <scope>NUCLEOTIDE SEQUENCE</scope>
    <source>
        <strain evidence="6">HICR111A</strain>
    </source>
</reference>
<evidence type="ECO:0000256" key="1">
    <source>
        <dbReference type="ARBA" id="ARBA00022553"/>
    </source>
</evidence>
<accession>I6TJR3</accession>
<dbReference type="PANTHER" id="PTHR43214">
    <property type="entry name" value="TWO-COMPONENT RESPONSE REGULATOR"/>
    <property type="match status" value="1"/>
</dbReference>
<dbReference type="Pfam" id="PF00196">
    <property type="entry name" value="GerE"/>
    <property type="match status" value="1"/>
</dbReference>
<evidence type="ECO:0000256" key="2">
    <source>
        <dbReference type="ARBA" id="ARBA00023125"/>
    </source>
</evidence>
<dbReference type="InterPro" id="IPR000792">
    <property type="entry name" value="Tscrpt_reg_LuxR_C"/>
</dbReference>
<dbReference type="GO" id="GO:0006355">
    <property type="term" value="P:regulation of DNA-templated transcription"/>
    <property type="evidence" value="ECO:0007669"/>
    <property type="project" value="InterPro"/>
</dbReference>
<dbReference type="EMBL" id="JN585763">
    <property type="protein sequence ID" value="AFM92589.1"/>
    <property type="molecule type" value="Genomic_DNA"/>
</dbReference>
<organism evidence="6">
    <name type="scientific">Acaryochloris sp. HICR111A</name>
    <dbReference type="NCBI Taxonomy" id="576912"/>
    <lineage>
        <taxon>Bacteria</taxon>
        <taxon>Bacillati</taxon>
        <taxon>Cyanobacteriota</taxon>
        <taxon>Cyanophyceae</taxon>
        <taxon>Acaryochloridales</taxon>
        <taxon>Acaryochloridaceae</taxon>
        <taxon>Acaryochloris</taxon>
    </lineage>
</organism>
<dbReference type="Pfam" id="PF00072">
    <property type="entry name" value="Response_reg"/>
    <property type="match status" value="1"/>
</dbReference>
<dbReference type="InterPro" id="IPR039420">
    <property type="entry name" value="WalR-like"/>
</dbReference>
<dbReference type="SMART" id="SM00448">
    <property type="entry name" value="REC"/>
    <property type="match status" value="1"/>
</dbReference>
<dbReference type="PROSITE" id="PS50110">
    <property type="entry name" value="RESPONSE_REGULATORY"/>
    <property type="match status" value="1"/>
</dbReference>
<dbReference type="PRINTS" id="PR00038">
    <property type="entry name" value="HTHLUXR"/>
</dbReference>
<dbReference type="GO" id="GO:0000160">
    <property type="term" value="P:phosphorelay signal transduction system"/>
    <property type="evidence" value="ECO:0007669"/>
    <property type="project" value="InterPro"/>
</dbReference>
<dbReference type="SMART" id="SM00421">
    <property type="entry name" value="HTH_LUXR"/>
    <property type="match status" value="1"/>
</dbReference>
<dbReference type="PROSITE" id="PS50043">
    <property type="entry name" value="HTH_LUXR_2"/>
    <property type="match status" value="1"/>
</dbReference>
<dbReference type="Gene3D" id="3.40.50.2300">
    <property type="match status" value="1"/>
</dbReference>
<dbReference type="PANTHER" id="PTHR43214:SF43">
    <property type="entry name" value="TWO-COMPONENT RESPONSE REGULATOR"/>
    <property type="match status" value="1"/>
</dbReference>
<protein>
    <submittedName>
        <fullName evidence="6">Two-component response regulator</fullName>
    </submittedName>
</protein>
<dbReference type="SUPFAM" id="SSF52172">
    <property type="entry name" value="CheY-like"/>
    <property type="match status" value="1"/>
</dbReference>
<sequence>MIRILIVDDQAIIRQGLKLLLNLEAEFEVVGEAENGQQALTQVETLQPHIVLMDLRMPIMDGIAATAHISQHFPETKIIVLTTFDADDLVVESLRVGAQGYLLKDTPSEEVASVIHSVHKGYSQFAPGIVQKAMAHLSSPSDAIELPLGFDDLTPREKQILRLLAQGVNNREIAQSLYITEGTVRNHVTNILGRLNFRDRTQAALFAQTVLPLLES</sequence>
<dbReference type="SUPFAM" id="SSF46894">
    <property type="entry name" value="C-terminal effector domain of the bipartite response regulators"/>
    <property type="match status" value="1"/>
</dbReference>
<dbReference type="GO" id="GO:0003677">
    <property type="term" value="F:DNA binding"/>
    <property type="evidence" value="ECO:0007669"/>
    <property type="project" value="UniProtKB-KW"/>
</dbReference>
<evidence type="ECO:0000313" key="6">
    <source>
        <dbReference type="EMBL" id="AFM92589.1"/>
    </source>
</evidence>
<evidence type="ECO:0000256" key="3">
    <source>
        <dbReference type="PROSITE-ProRule" id="PRU00169"/>
    </source>
</evidence>
<keyword evidence="1 3" id="KW-0597">Phosphoprotein</keyword>
<evidence type="ECO:0000259" key="5">
    <source>
        <dbReference type="PROSITE" id="PS50110"/>
    </source>
</evidence>
<dbReference type="AlphaFoldDB" id="I6TJR3"/>
<feature type="domain" description="Response regulatory" evidence="5">
    <location>
        <begin position="3"/>
        <end position="119"/>
    </location>
</feature>
<proteinExistence type="predicted"/>
<dbReference type="PROSITE" id="PS00622">
    <property type="entry name" value="HTH_LUXR_1"/>
    <property type="match status" value="1"/>
</dbReference>
<dbReference type="CDD" id="cd17535">
    <property type="entry name" value="REC_NarL-like"/>
    <property type="match status" value="1"/>
</dbReference>
<keyword evidence="2" id="KW-0238">DNA-binding</keyword>
<feature type="domain" description="HTH luxR-type" evidence="4">
    <location>
        <begin position="146"/>
        <end position="211"/>
    </location>
</feature>
<dbReference type="InterPro" id="IPR016032">
    <property type="entry name" value="Sig_transdc_resp-reg_C-effctor"/>
</dbReference>
<feature type="modified residue" description="4-aspartylphosphate" evidence="3">
    <location>
        <position position="54"/>
    </location>
</feature>
<dbReference type="InterPro" id="IPR011006">
    <property type="entry name" value="CheY-like_superfamily"/>
</dbReference>
<dbReference type="InterPro" id="IPR001789">
    <property type="entry name" value="Sig_transdc_resp-reg_receiver"/>
</dbReference>